<name>A0ABR3VNM6_9PEZI</name>
<evidence type="ECO:0000259" key="9">
    <source>
        <dbReference type="Pfam" id="PF08801"/>
    </source>
</evidence>
<keyword evidence="4" id="KW-0509">mRNA transport</keyword>
<dbReference type="SUPFAM" id="SSF117289">
    <property type="entry name" value="Nucleoporin domain"/>
    <property type="match status" value="1"/>
</dbReference>
<dbReference type="Pfam" id="PF03177">
    <property type="entry name" value="Nucleoporin_C"/>
    <property type="match status" value="1"/>
</dbReference>
<dbReference type="InterPro" id="IPR015943">
    <property type="entry name" value="WD40/YVTN_repeat-like_dom_sf"/>
</dbReference>
<evidence type="ECO:0000313" key="11">
    <source>
        <dbReference type="Proteomes" id="UP001586593"/>
    </source>
</evidence>
<dbReference type="InterPro" id="IPR007187">
    <property type="entry name" value="Nucleoporin_Nup133/Nup155_C"/>
</dbReference>
<evidence type="ECO:0000256" key="6">
    <source>
        <dbReference type="ARBA" id="ARBA00023010"/>
    </source>
</evidence>
<comment type="caution">
    <text evidence="10">The sequence shown here is derived from an EMBL/GenBank/DDBJ whole genome shotgun (WGS) entry which is preliminary data.</text>
</comment>
<comment type="subcellular location">
    <subcellularLocation>
        <location evidence="1">Nucleus envelope</location>
    </subcellularLocation>
</comment>
<proteinExistence type="inferred from homology"/>
<evidence type="ECO:0000256" key="5">
    <source>
        <dbReference type="ARBA" id="ARBA00022927"/>
    </source>
</evidence>
<evidence type="ECO:0000313" key="10">
    <source>
        <dbReference type="EMBL" id="KAL1843169.1"/>
    </source>
</evidence>
<protein>
    <recommendedName>
        <fullName evidence="12">Nucleoporin Nup133/Nup155-like N-terminal domain-containing protein</fullName>
    </recommendedName>
</protein>
<evidence type="ECO:0008006" key="12">
    <source>
        <dbReference type="Google" id="ProtNLM"/>
    </source>
</evidence>
<evidence type="ECO:0000256" key="4">
    <source>
        <dbReference type="ARBA" id="ARBA00022816"/>
    </source>
</evidence>
<evidence type="ECO:0000256" key="1">
    <source>
        <dbReference type="ARBA" id="ARBA00004259"/>
    </source>
</evidence>
<keyword evidence="6" id="KW-0811">Translocation</keyword>
<evidence type="ECO:0000256" key="7">
    <source>
        <dbReference type="ARBA" id="ARBA00023242"/>
    </source>
</evidence>
<evidence type="ECO:0000256" key="3">
    <source>
        <dbReference type="ARBA" id="ARBA00022448"/>
    </source>
</evidence>
<keyword evidence="5" id="KW-0653">Protein transport</keyword>
<dbReference type="PANTHER" id="PTHR13405:SF11">
    <property type="entry name" value="NUCLEAR PORE COMPLEX PROTEIN NUP133"/>
    <property type="match status" value="1"/>
</dbReference>
<evidence type="ECO:0000259" key="8">
    <source>
        <dbReference type="Pfam" id="PF03177"/>
    </source>
</evidence>
<keyword evidence="3" id="KW-0813">Transport</keyword>
<gene>
    <name evidence="10" type="ORF">VTK73DRAFT_2906</name>
</gene>
<feature type="domain" description="Nucleoporin Nup133/Nup155-like N-terminal" evidence="9">
    <location>
        <begin position="17"/>
        <end position="452"/>
    </location>
</feature>
<keyword evidence="7" id="KW-0539">Nucleus</keyword>
<dbReference type="Pfam" id="PF08801">
    <property type="entry name" value="Nucleoporin_N"/>
    <property type="match status" value="1"/>
</dbReference>
<comment type="similarity">
    <text evidence="2">Belongs to the nucleoporin Nup133 family.</text>
</comment>
<keyword evidence="11" id="KW-1185">Reference proteome</keyword>
<dbReference type="Gene3D" id="2.130.10.10">
    <property type="entry name" value="YVTN repeat-like/Quinoprotein amine dehydrogenase"/>
    <property type="match status" value="1"/>
</dbReference>
<accession>A0ABR3VNM6</accession>
<dbReference type="PANTHER" id="PTHR13405">
    <property type="entry name" value="NUCLEAR PORE COMPLEX PROTEIN NUP133"/>
    <property type="match status" value="1"/>
</dbReference>
<dbReference type="InterPro" id="IPR037624">
    <property type="entry name" value="Nup133-like"/>
</dbReference>
<feature type="domain" description="Nucleoporin Nup133/Nup155-like C-terminal" evidence="8">
    <location>
        <begin position="562"/>
        <end position="728"/>
    </location>
</feature>
<evidence type="ECO:0000256" key="2">
    <source>
        <dbReference type="ARBA" id="ARBA00005569"/>
    </source>
</evidence>
<dbReference type="EMBL" id="JAZHXJ010001864">
    <property type="protein sequence ID" value="KAL1843169.1"/>
    <property type="molecule type" value="Genomic_DNA"/>
</dbReference>
<organism evidence="10 11">
    <name type="scientific">Phialemonium thermophilum</name>
    <dbReference type="NCBI Taxonomy" id="223376"/>
    <lineage>
        <taxon>Eukaryota</taxon>
        <taxon>Fungi</taxon>
        <taxon>Dikarya</taxon>
        <taxon>Ascomycota</taxon>
        <taxon>Pezizomycotina</taxon>
        <taxon>Sordariomycetes</taxon>
        <taxon>Sordariomycetidae</taxon>
        <taxon>Cephalothecales</taxon>
        <taxon>Cephalothecaceae</taxon>
        <taxon>Phialemonium</taxon>
    </lineage>
</organism>
<dbReference type="Proteomes" id="UP001586593">
    <property type="component" value="Unassembled WGS sequence"/>
</dbReference>
<sequence length="765" mass="84405">MARFLQERGGSVSWDPNEYRQHGALDSSTGYAVALTHTHALVWPYTSTTASPETFTFTLPYPSKHASDPLPLASLVSPPASSEEPGLVVVMPVSGKIAYWESISSAATLDFIRQQRSGVEDAVHGMFSGEHVVQLLNAESAGFVLVFSSGRLAYLSVRDGHGRPAIFVQFLRVGLGHATGGFFGSIRHALSASSLRNDIAAVHASRDVKVGERLVVAATGKGKLHAWRIHRGGHHDVLAEVDIRDSVARALQEGHAAAGQRPHASSLEIVDFTFVPRDVDPRYRDANRLSAAMSSREDTLQHLLVLVYAGGRYALVEVVLTGGAAQVGVVLPVTSYTTPLPAASADRPRLYLPRPALVAFLVFDRSVVLASLASPPESPESQLQEDLHATPLTYEDVIDLRDDNTVEVVGSGIEEPVGTALPAEELTRNNSHRHRTKNPAALLLVRGVGVVRVALTDVDRFASDRPPVVTAKSKLEQAVFFGIRADNPLRFEGRRPLPFASEDVRAAAIQLSFDIVSSRTPHVTNLPASLESNLRTRIEHLEKLIAHLNALDVHLDPATRRSLLWDAEKMAVALWIWRQHEAFLAERPKGSKRTIVSETAAYIREEQKSETVPAVVESDPVRHWFLNDVFRIDIFVAWGYQVIKHHYQDRLSDHASLNRLLYEAVTVSTGALREAHLFRAEHVASYRLQKQSSKEDTAVPWDATHFITNNYKRLVEFCHKWLDQYYGDAAAPSLDADLLESIRQQLPALTREYLAALVAYAEWAT</sequence>
<dbReference type="InterPro" id="IPR014908">
    <property type="entry name" value="Nucleoporin_Nup133/Nup155_N"/>
</dbReference>
<reference evidence="10 11" key="1">
    <citation type="journal article" date="2024" name="Commun. Biol.">
        <title>Comparative genomic analysis of thermophilic fungi reveals convergent evolutionary adaptations and gene losses.</title>
        <authorList>
            <person name="Steindorff A.S."/>
            <person name="Aguilar-Pontes M.V."/>
            <person name="Robinson A.J."/>
            <person name="Andreopoulos B."/>
            <person name="LaButti K."/>
            <person name="Kuo A."/>
            <person name="Mondo S."/>
            <person name="Riley R."/>
            <person name="Otillar R."/>
            <person name="Haridas S."/>
            <person name="Lipzen A."/>
            <person name="Grimwood J."/>
            <person name="Schmutz J."/>
            <person name="Clum A."/>
            <person name="Reid I.D."/>
            <person name="Moisan M.C."/>
            <person name="Butler G."/>
            <person name="Nguyen T.T.M."/>
            <person name="Dewar K."/>
            <person name="Conant G."/>
            <person name="Drula E."/>
            <person name="Henrissat B."/>
            <person name="Hansel C."/>
            <person name="Singer S."/>
            <person name="Hutchinson M.I."/>
            <person name="de Vries R.P."/>
            <person name="Natvig D.O."/>
            <person name="Powell A.J."/>
            <person name="Tsang A."/>
            <person name="Grigoriev I.V."/>
        </authorList>
    </citation>
    <scope>NUCLEOTIDE SEQUENCE [LARGE SCALE GENOMIC DNA]</scope>
    <source>
        <strain evidence="10 11">ATCC 24622</strain>
    </source>
</reference>